<dbReference type="InterPro" id="IPR014001">
    <property type="entry name" value="Helicase_ATP-bd"/>
</dbReference>
<dbReference type="PANTHER" id="PTHR41313:SF1">
    <property type="entry name" value="DNA METHYLASE ADENINE-SPECIFIC DOMAIN-CONTAINING PROTEIN"/>
    <property type="match status" value="1"/>
</dbReference>
<proteinExistence type="predicted"/>
<dbReference type="SUPFAM" id="SSF53335">
    <property type="entry name" value="S-adenosyl-L-methionine-dependent methyltransferases"/>
    <property type="match status" value="1"/>
</dbReference>
<sequence>MASPDSTAPDITQPAQRPTNNPTAATDLLGELANLPHSAPPVPAIEPENDPVPSARSSGFESHDTEAAPSGPRFRPTEQTDLAPSGQAARIKANIAALWVLRTLQADQRPATVEEQQVLARWSGWGAVPAVFDPDRDDSTYVWAREQLAELLDETEWRAARRTTLNAHYTDVSVVKVVWDAVQQLGFTGGDVLEPGSGSGNFIAFAPEHARMVGVELDPVTAAISAALYPDARILNESFADTRIPTGAFDLVIGNLPFGKVALTDRRHNPGGHSIHDHFMIKSLHQLRPGGLMAVLTSHFSMDRANPAARREITGLADLVGAVRLPSKAMARAAGTDAVMDVLILRRREEGRPATAAREWETTRRVTLGEDEVRVNAYFLDRPGRVLGRLGTGGLYSGDELAVVGDRDCAQALRVALQEVVGEAQAQALTYSPARQATQSQPIAFVAATEQQPDGYLALRKDGMFTRVINGQAEPYAPPKTQADELRELLRLRNLAMRLLEAEAATLDDTEEIGHLRAQLGRRYDSYVSRFGPINRYNTYETGKVDEETGEPILRRVAPAQGGFRADPFSNLVYALERFDEASQIAYKSDIFTTRAIAPRAPKLGAETPEDALAICQDVYGQITLERVAWLLGVDQDEARQQLGTLVFDEPGTDRLVPAAEYLSGNVRVKLDQARAAAEQDERYAPNVEALTAVKPADLTPEEIRVRLGASWVSGETVQQFLQELLDDPTLAVEHGAGGADWTVTSKRRATTLATSTWGTERRSAVDIAEDLLKQRPVRVYDIDPVTEKRRLNADATLAAQTKATEINERFSDWLWGEPQRANAHLAIYNERFNSLVLRSYDGAKLTLPGLALTFKPHPHQYSAVARIVNEPSVGLWHEVGAGKTAEMVMGAMELRRLGLVRKPMIIVPNHMLEQFSREFLQLYPQARLLSASSADLTADRRRLFQARVTTGAWDAVIMTHRAFEQVAMSPEYQRTYLKSKIEKLERRLASADAAGQKRLVKQLEGAISRAEERIKKKLTTKKDPGLTFEMMGVDYLFVDEGHLFKNLERPSRIPGMGIPGSNRSTDLDMKLRWLRETNDRVGTIATATPVANSLGEVHTMLMYLALHLMRSLNIDEFDAWAATFGETVEGIEVVPEGGGLRMNSRFAKFYNVPELLRLLHQVADVKTAEDLALPVPALKQREDGQRLPRTVVIPASDGLSDYLTALVDRADKVRRGDVDPTDDNLLKITHNGRSAAMDLRLVPPTADEIADVLRRFEVLEDEPAAAVAANLAALWSRQRPNPLDPTTAAWPGEVWQDEGAPPELLWSGPFSEEVQSALLAIRGIDTEAPSKLAAAAETIARIYAEHRDDIFSDSDGQPHPRPGALQIVFSDLGVPAAGWNAYDELREQLVARGVPRAQIRFMHEAGNDAEKAGLFAAARDGRISVLFGSTEKMGVGTNVQQRAVALHHLDCPWRPADLQQREGRILRQGNQNAEVEIIRYVTEGSFDGFMWQTVARKAEFIAQLMRGRLDVREIEDIGDAALSYNEVKALATGNPLLLDQAALQAKVTKLERLERSHHRERDRMAWVRREREQDITILRTEIEEATAARARRIDTSGDKFRITVLGQSTAERKQGNLLLRDALKALTAPPPRGEQEVATIGGFHVVAEHRWIEAQNRRLLYVSLPDLPRAEFALSPAELDNADLVNRLENRLRGLDAIVGQLQRDLTAKEQDLDRITSGLDAPFKHADALRTALLRLEEVNAQIADASKSQPSTTPAAPAETTAAPKHVDPAIIRTGRPGHPDGNDTMQVLTLTAAAIQTYGWVSRRDADASDGKLVPTAAIVDTAINGDGYDATGLRQELDAAVTDETRAYAAAAREYAIALPDADVSDYAYQLRLAATEDTVGPRHFATLVSAVSSYRRHLQDQTIRHTTATSTWQGQKGDKASFDARVLAARSYNRHRRGGGQSAATTLYLADASGNLWTWRAPNLNAFRDGAYVHVNGKIKGHDTTDGHRQTELGRCLLTPIDQPADWPGAHKDTTNPPTEAAPPPAEPEPRRAEPPPDRAQQLAETPEPSAESAGTLPAATVAVTAPVNLDAWAAGRGTRASADDITWLSDVLTSLANDPQTQMWALANSLDNFAHPFANMLANTFMDAFEERIDFLRWAYFGDKQDQAALQEAATEAVHAAVRSAARVQAIAARAEAEPEATQPAGIPDDDEPHVDPDHTAEPERGAGTPGPDQAEPASSDDLDQREQQIRYRQIALKIEEHAAGYHRSTGSAHRYIAEMVGATPTELEWIKTYIADHPEVLELPYRTPGQWDQIRQRRGEEAFQQAEAAHAAGDLTSALDCLDEARACGVLSLAEWHAGREYVLTHATNEIPSPPTPNPETSDRREEPQQQTPHDVALTDRQTRIRQRRLVLALEQYGPGEEQNPGDGLRCAAETVRATEQERKWMADYAQANPQVLEGERLGDARIHDINRRAGRKAFAAATEAMRRGAFGLALARLDDAEVHCPEGHPDRGVTWDHYRRIVRSKAGPCADGEPGAAARSGSGRTDSATQEHSGTAALARAGHAALQPAPTADASRALANPAPLATATRQCSGTLTETRCHQERPGARRP</sequence>
<feature type="region of interest" description="Disordered" evidence="2">
    <location>
        <begin position="1"/>
        <end position="85"/>
    </location>
</feature>
<comment type="caution">
    <text evidence="4">The sequence shown here is derived from an EMBL/GenBank/DDBJ whole genome shotgun (WGS) entry which is preliminary data.</text>
</comment>
<feature type="region of interest" description="Disordered" evidence="2">
    <location>
        <begin position="2515"/>
        <end position="2599"/>
    </location>
</feature>
<evidence type="ECO:0000259" key="3">
    <source>
        <dbReference type="SMART" id="SM00487"/>
    </source>
</evidence>
<dbReference type="Gene3D" id="3.40.50.300">
    <property type="entry name" value="P-loop containing nucleotide triphosphate hydrolases"/>
    <property type="match status" value="2"/>
</dbReference>
<organism evidence="4 5">
    <name type="scientific">Micromonospora zingiberis</name>
    <dbReference type="NCBI Taxonomy" id="2053011"/>
    <lineage>
        <taxon>Bacteria</taxon>
        <taxon>Bacillati</taxon>
        <taxon>Actinomycetota</taxon>
        <taxon>Actinomycetes</taxon>
        <taxon>Micromonosporales</taxon>
        <taxon>Micromonosporaceae</taxon>
        <taxon>Micromonospora</taxon>
    </lineage>
</organism>
<dbReference type="CDD" id="cd02440">
    <property type="entry name" value="AdoMet_MTases"/>
    <property type="match status" value="1"/>
</dbReference>
<reference evidence="4 5" key="1">
    <citation type="submission" date="2019-02" db="EMBL/GenBank/DDBJ databases">
        <title>Jishengella sp. nov., isolated from a root of Zingiber montanum.</title>
        <authorList>
            <person name="Kuncharoen N."/>
            <person name="Kudo T."/>
            <person name="Masahiro Y."/>
            <person name="Ohkuma M."/>
            <person name="Tanasupawat S."/>
        </authorList>
    </citation>
    <scope>NUCLEOTIDE SEQUENCE [LARGE SCALE GENOMIC DNA]</scope>
    <source>
        <strain evidence="4 5">PLAI 1-1</strain>
    </source>
</reference>
<feature type="compositionally biased region" description="Polar residues" evidence="2">
    <location>
        <begin position="2531"/>
        <end position="2542"/>
    </location>
</feature>
<dbReference type="Proteomes" id="UP000292274">
    <property type="component" value="Unassembled WGS sequence"/>
</dbReference>
<keyword evidence="5" id="KW-1185">Reference proteome</keyword>
<feature type="region of interest" description="Disordered" evidence="2">
    <location>
        <begin position="2353"/>
        <end position="2390"/>
    </location>
</feature>
<accession>A0A4R0G0M6</accession>
<dbReference type="InterPro" id="IPR027417">
    <property type="entry name" value="P-loop_NTPase"/>
</dbReference>
<feature type="region of interest" description="Disordered" evidence="2">
    <location>
        <begin position="2006"/>
        <end position="2061"/>
    </location>
</feature>
<dbReference type="InterPro" id="IPR052933">
    <property type="entry name" value="DNA_Protect_Modify"/>
</dbReference>
<feature type="compositionally biased region" description="Polar residues" evidence="2">
    <location>
        <begin position="1"/>
        <end position="24"/>
    </location>
</feature>
<feature type="compositionally biased region" description="Basic and acidic residues" evidence="2">
    <location>
        <begin position="2201"/>
        <end position="2212"/>
    </location>
</feature>
<feature type="region of interest" description="Disordered" evidence="2">
    <location>
        <begin position="1746"/>
        <end position="1772"/>
    </location>
</feature>
<feature type="compositionally biased region" description="Low complexity" evidence="2">
    <location>
        <begin position="2545"/>
        <end position="2578"/>
    </location>
</feature>
<dbReference type="RefSeq" id="WP_131309284.1">
    <property type="nucleotide sequence ID" value="NZ_SJJR01000033.1"/>
</dbReference>
<evidence type="ECO:0000256" key="2">
    <source>
        <dbReference type="SAM" id="MobiDB-lite"/>
    </source>
</evidence>
<dbReference type="InterPro" id="IPR029063">
    <property type="entry name" value="SAM-dependent_MTases_sf"/>
</dbReference>
<gene>
    <name evidence="4" type="ORF">E0H26_27860</name>
</gene>
<feature type="compositionally biased region" description="Low complexity" evidence="2">
    <location>
        <begin position="1753"/>
        <end position="1767"/>
    </location>
</feature>
<evidence type="ECO:0000313" key="5">
    <source>
        <dbReference type="Proteomes" id="UP000292274"/>
    </source>
</evidence>
<dbReference type="PRINTS" id="PR00507">
    <property type="entry name" value="N12N6MTFRASE"/>
</dbReference>
<dbReference type="EMBL" id="SJJR01000033">
    <property type="protein sequence ID" value="TCB89427.1"/>
    <property type="molecule type" value="Genomic_DNA"/>
</dbReference>
<dbReference type="SUPFAM" id="SSF52540">
    <property type="entry name" value="P-loop containing nucleoside triphosphate hydrolases"/>
    <property type="match status" value="2"/>
</dbReference>
<keyword evidence="1" id="KW-0175">Coiled coil</keyword>
<feature type="coiled-coil region" evidence="1">
    <location>
        <begin position="975"/>
        <end position="1021"/>
    </location>
</feature>
<feature type="compositionally biased region" description="Basic and acidic residues" evidence="2">
    <location>
        <begin position="2034"/>
        <end position="2043"/>
    </location>
</feature>
<evidence type="ECO:0000313" key="4">
    <source>
        <dbReference type="EMBL" id="TCB89427.1"/>
    </source>
</evidence>
<dbReference type="OrthoDB" id="5318045at2"/>
<feature type="domain" description="Helicase ATP-binding" evidence="3">
    <location>
        <begin position="853"/>
        <end position="1118"/>
    </location>
</feature>
<protein>
    <recommendedName>
        <fullName evidence="3">Helicase ATP-binding domain-containing protein</fullName>
    </recommendedName>
</protein>
<dbReference type="Gene3D" id="3.40.50.150">
    <property type="entry name" value="Vaccinia Virus protein VP39"/>
    <property type="match status" value="1"/>
</dbReference>
<name>A0A4R0G0M6_9ACTN</name>
<dbReference type="SMART" id="SM00487">
    <property type="entry name" value="DEXDc"/>
    <property type="match status" value="1"/>
</dbReference>
<feature type="region of interest" description="Disordered" evidence="2">
    <location>
        <begin position="2180"/>
        <end position="2232"/>
    </location>
</feature>
<dbReference type="PANTHER" id="PTHR41313">
    <property type="entry name" value="ADENINE-SPECIFIC METHYLTRANSFERASE"/>
    <property type="match status" value="1"/>
</dbReference>
<evidence type="ECO:0000256" key="1">
    <source>
        <dbReference type="SAM" id="Coils"/>
    </source>
</evidence>
<feature type="compositionally biased region" description="Basic and acidic residues" evidence="2">
    <location>
        <begin position="2587"/>
        <end position="2599"/>
    </location>
</feature>